<dbReference type="InterPro" id="IPR023635">
    <property type="entry name" value="Peptide_deformylase"/>
</dbReference>
<dbReference type="NCBIfam" id="TIGR00079">
    <property type="entry name" value="pept_deformyl"/>
    <property type="match status" value="1"/>
</dbReference>
<dbReference type="SUPFAM" id="SSF56420">
    <property type="entry name" value="Peptide deformylase"/>
    <property type="match status" value="1"/>
</dbReference>
<feature type="active site" evidence="2">
    <location>
        <position position="140"/>
    </location>
</feature>
<keyword evidence="2" id="KW-0479">Metal-binding</keyword>
<dbReference type="PRINTS" id="PR01576">
    <property type="entry name" value="PDEFORMYLASE"/>
</dbReference>
<dbReference type="HAMAP" id="MF_00163">
    <property type="entry name" value="Pep_deformylase"/>
    <property type="match status" value="1"/>
</dbReference>
<evidence type="ECO:0000313" key="4">
    <source>
        <dbReference type="Proteomes" id="UP000176939"/>
    </source>
</evidence>
<dbReference type="PANTHER" id="PTHR10458:SF22">
    <property type="entry name" value="PEPTIDE DEFORMYLASE"/>
    <property type="match status" value="1"/>
</dbReference>
<dbReference type="PANTHER" id="PTHR10458">
    <property type="entry name" value="PEPTIDE DEFORMYLASE"/>
    <property type="match status" value="1"/>
</dbReference>
<dbReference type="GO" id="GO:0046872">
    <property type="term" value="F:metal ion binding"/>
    <property type="evidence" value="ECO:0007669"/>
    <property type="project" value="UniProtKB-KW"/>
</dbReference>
<dbReference type="GO" id="GO:0006412">
    <property type="term" value="P:translation"/>
    <property type="evidence" value="ECO:0007669"/>
    <property type="project" value="UniProtKB-UniRule"/>
</dbReference>
<name>A0A1F7X2V3_9BACT</name>
<dbReference type="EMBL" id="MGFQ01000038">
    <property type="protein sequence ID" value="OGM08645.1"/>
    <property type="molecule type" value="Genomic_DNA"/>
</dbReference>
<keyword evidence="2" id="KW-0408">Iron</keyword>
<dbReference type="EC" id="3.5.1.88" evidence="2"/>
<feature type="binding site" evidence="2">
    <location>
        <position position="97"/>
    </location>
    <ligand>
        <name>Fe cation</name>
        <dbReference type="ChEBI" id="CHEBI:24875"/>
    </ligand>
</feature>
<accession>A0A1F7X2V3</accession>
<dbReference type="Gene3D" id="3.90.45.10">
    <property type="entry name" value="Peptide deformylase"/>
    <property type="match status" value="1"/>
</dbReference>
<organism evidence="3 4">
    <name type="scientific">Candidatus Woesebacteria bacterium RBG_13_36_22</name>
    <dbReference type="NCBI Taxonomy" id="1802478"/>
    <lineage>
        <taxon>Bacteria</taxon>
        <taxon>Candidatus Woeseibacteriota</taxon>
    </lineage>
</organism>
<comment type="catalytic activity">
    <reaction evidence="2">
        <text>N-terminal N-formyl-L-methionyl-[peptide] + H2O = N-terminal L-methionyl-[peptide] + formate</text>
        <dbReference type="Rhea" id="RHEA:24420"/>
        <dbReference type="Rhea" id="RHEA-COMP:10639"/>
        <dbReference type="Rhea" id="RHEA-COMP:10640"/>
        <dbReference type="ChEBI" id="CHEBI:15377"/>
        <dbReference type="ChEBI" id="CHEBI:15740"/>
        <dbReference type="ChEBI" id="CHEBI:49298"/>
        <dbReference type="ChEBI" id="CHEBI:64731"/>
        <dbReference type="EC" id="3.5.1.88"/>
    </reaction>
</comment>
<feature type="binding site" evidence="2">
    <location>
        <position position="139"/>
    </location>
    <ligand>
        <name>Fe cation</name>
        <dbReference type="ChEBI" id="CHEBI:24875"/>
    </ligand>
</feature>
<sequence>MIQKILDVKNPKLRIKSKTISVIDKRIREIAKDLTDTISVQKDPEGVGLAAPQIGKNIRMFAMVYGKGIKIVINPKIVSAENTEILKKNNEPIMEGCLSILNYYGPLKRPQKVVLEYQNLDSEIKKTTFKGLSAQIVQHEVDHLNGILFTDILFKQKASLYKQKGEEWEEVELI</sequence>
<dbReference type="InterPro" id="IPR036821">
    <property type="entry name" value="Peptide_deformylase_sf"/>
</dbReference>
<dbReference type="CDD" id="cd00487">
    <property type="entry name" value="Pep_deformylase"/>
    <property type="match status" value="1"/>
</dbReference>
<keyword evidence="2" id="KW-0378">Hydrolase</keyword>
<reference evidence="3 4" key="1">
    <citation type="journal article" date="2016" name="Nat. Commun.">
        <title>Thousands of microbial genomes shed light on interconnected biogeochemical processes in an aquifer system.</title>
        <authorList>
            <person name="Anantharaman K."/>
            <person name="Brown C.T."/>
            <person name="Hug L.A."/>
            <person name="Sharon I."/>
            <person name="Castelle C.J."/>
            <person name="Probst A.J."/>
            <person name="Thomas B.C."/>
            <person name="Singh A."/>
            <person name="Wilkins M.J."/>
            <person name="Karaoz U."/>
            <person name="Brodie E.L."/>
            <person name="Williams K.H."/>
            <person name="Hubbard S.S."/>
            <person name="Banfield J.F."/>
        </authorList>
    </citation>
    <scope>NUCLEOTIDE SEQUENCE [LARGE SCALE GENOMIC DNA]</scope>
</reference>
<evidence type="ECO:0000256" key="1">
    <source>
        <dbReference type="ARBA" id="ARBA00010759"/>
    </source>
</evidence>
<comment type="cofactor">
    <cofactor evidence="2">
        <name>Fe(2+)</name>
        <dbReference type="ChEBI" id="CHEBI:29033"/>
    </cofactor>
    <text evidence="2">Binds 1 Fe(2+) ion.</text>
</comment>
<dbReference type="AlphaFoldDB" id="A0A1F7X2V3"/>
<dbReference type="GO" id="GO:0042586">
    <property type="term" value="F:peptide deformylase activity"/>
    <property type="evidence" value="ECO:0007669"/>
    <property type="project" value="UniProtKB-UniRule"/>
</dbReference>
<protein>
    <recommendedName>
        <fullName evidence="2">Peptide deformylase</fullName>
        <shortName evidence="2">PDF</shortName>
        <ecNumber evidence="2">3.5.1.88</ecNumber>
    </recommendedName>
    <alternativeName>
        <fullName evidence="2">Polypeptide deformylase</fullName>
    </alternativeName>
</protein>
<dbReference type="PIRSF" id="PIRSF004749">
    <property type="entry name" value="Pep_def"/>
    <property type="match status" value="1"/>
</dbReference>
<comment type="caution">
    <text evidence="3">The sequence shown here is derived from an EMBL/GenBank/DDBJ whole genome shotgun (WGS) entry which is preliminary data.</text>
</comment>
<keyword evidence="2" id="KW-0648">Protein biosynthesis</keyword>
<dbReference type="Pfam" id="PF01327">
    <property type="entry name" value="Pep_deformylase"/>
    <property type="match status" value="1"/>
</dbReference>
<proteinExistence type="inferred from homology"/>
<comment type="similarity">
    <text evidence="1 2">Belongs to the polypeptide deformylase family.</text>
</comment>
<evidence type="ECO:0000256" key="2">
    <source>
        <dbReference type="HAMAP-Rule" id="MF_00163"/>
    </source>
</evidence>
<gene>
    <name evidence="2" type="primary">def</name>
    <name evidence="3" type="ORF">A2Z67_00195</name>
</gene>
<dbReference type="Proteomes" id="UP000176939">
    <property type="component" value="Unassembled WGS sequence"/>
</dbReference>
<feature type="binding site" evidence="2">
    <location>
        <position position="143"/>
    </location>
    <ligand>
        <name>Fe cation</name>
        <dbReference type="ChEBI" id="CHEBI:24875"/>
    </ligand>
</feature>
<comment type="function">
    <text evidence="2">Removes the formyl group from the N-terminal Met of newly synthesized proteins. Requires at least a dipeptide for an efficient rate of reaction. N-terminal L-methionine is a prerequisite for activity but the enzyme has broad specificity at other positions.</text>
</comment>
<evidence type="ECO:0000313" key="3">
    <source>
        <dbReference type="EMBL" id="OGM08645.1"/>
    </source>
</evidence>